<dbReference type="PIRSF" id="PIRSF037290">
    <property type="entry name" value="UCP037290"/>
    <property type="match status" value="1"/>
</dbReference>
<dbReference type="SUPFAM" id="SSF52540">
    <property type="entry name" value="P-loop containing nucleoside triphosphate hydrolases"/>
    <property type="match status" value="1"/>
</dbReference>
<dbReference type="InterPro" id="IPR027417">
    <property type="entry name" value="P-loop_NTPase"/>
</dbReference>
<feature type="region of interest" description="Disordered" evidence="1">
    <location>
        <begin position="218"/>
        <end position="237"/>
    </location>
</feature>
<comment type="caution">
    <text evidence="2">The sequence shown here is derived from an EMBL/GenBank/DDBJ whole genome shotgun (WGS) entry which is preliminary data.</text>
</comment>
<gene>
    <name evidence="2" type="ORF">DES41_106401</name>
</gene>
<dbReference type="EMBL" id="QPJK01000006">
    <property type="protein sequence ID" value="RCW69527.1"/>
    <property type="molecule type" value="Genomic_DNA"/>
</dbReference>
<dbReference type="InterPro" id="IPR047610">
    <property type="entry name" value="ImuA_translesion"/>
</dbReference>
<dbReference type="Gene3D" id="3.40.50.300">
    <property type="entry name" value="P-loop containing nucleotide triphosphate hydrolases"/>
    <property type="match status" value="1"/>
</dbReference>
<evidence type="ECO:0000256" key="1">
    <source>
        <dbReference type="SAM" id="MobiDB-lite"/>
    </source>
</evidence>
<reference evidence="2 3" key="1">
    <citation type="submission" date="2018-07" db="EMBL/GenBank/DDBJ databases">
        <title>Genomic Encyclopedia of Type Strains, Phase IV (KMG-IV): sequencing the most valuable type-strain genomes for metagenomic binning, comparative biology and taxonomic classification.</title>
        <authorList>
            <person name="Goeker M."/>
        </authorList>
    </citation>
    <scope>NUCLEOTIDE SEQUENCE [LARGE SCALE GENOMIC DNA]</scope>
    <source>
        <strain evidence="2 3">DSM 21634</strain>
    </source>
</reference>
<organism evidence="2 3">
    <name type="scientific">Pseudorhodoferax soli</name>
    <dbReference type="NCBI Taxonomy" id="545864"/>
    <lineage>
        <taxon>Bacteria</taxon>
        <taxon>Pseudomonadati</taxon>
        <taxon>Pseudomonadota</taxon>
        <taxon>Betaproteobacteria</taxon>
        <taxon>Burkholderiales</taxon>
        <taxon>Comamonadaceae</taxon>
    </lineage>
</organism>
<evidence type="ECO:0000313" key="2">
    <source>
        <dbReference type="EMBL" id="RCW69527.1"/>
    </source>
</evidence>
<dbReference type="NCBIfam" id="NF033429">
    <property type="entry name" value="ImuA_translesion"/>
    <property type="match status" value="1"/>
</dbReference>
<accession>A0A368XSN0</accession>
<keyword evidence="3" id="KW-1185">Reference proteome</keyword>
<dbReference type="Proteomes" id="UP000252884">
    <property type="component" value="Unassembled WGS sequence"/>
</dbReference>
<name>A0A368XSN0_9BURK</name>
<dbReference type="InterPro" id="IPR017166">
    <property type="entry name" value="UCP037290"/>
</dbReference>
<proteinExistence type="predicted"/>
<dbReference type="AlphaFoldDB" id="A0A368XSN0"/>
<sequence>MAEAVWRGTELEHRTTAARPTGWAALDAELPGGGWPEQSVVEILAAQPAVLEWRLLSPALKTVVQNGGQVVVVGPPRQPHLPGLQYMGLSERQFVWVQADQPAERLWTTEQLIKSKAAGAVVAWLPKARAEQLRRLQVCAQGCESLVFLCRPEAARHESSAAPLRVHASAGLDWTLDVHILKRRGPAHERTLALPSIPGGLASVLTLRARRLTRPAAEVSHAVGSPVDTVRPRHAAA</sequence>
<evidence type="ECO:0000313" key="3">
    <source>
        <dbReference type="Proteomes" id="UP000252884"/>
    </source>
</evidence>
<protein>
    <submittedName>
        <fullName evidence="2">Protein ImuA</fullName>
    </submittedName>
</protein>